<name>A0A218W4K5_PUNGR</name>
<protein>
    <submittedName>
        <fullName evidence="1">Uncharacterized protein</fullName>
    </submittedName>
</protein>
<dbReference type="Proteomes" id="UP000197138">
    <property type="component" value="Unassembled WGS sequence"/>
</dbReference>
<comment type="caution">
    <text evidence="1">The sequence shown here is derived from an EMBL/GenBank/DDBJ whole genome shotgun (WGS) entry which is preliminary data.</text>
</comment>
<proteinExistence type="predicted"/>
<organism evidence="1 2">
    <name type="scientific">Punica granatum</name>
    <name type="common">Pomegranate</name>
    <dbReference type="NCBI Taxonomy" id="22663"/>
    <lineage>
        <taxon>Eukaryota</taxon>
        <taxon>Viridiplantae</taxon>
        <taxon>Streptophyta</taxon>
        <taxon>Embryophyta</taxon>
        <taxon>Tracheophyta</taxon>
        <taxon>Spermatophyta</taxon>
        <taxon>Magnoliopsida</taxon>
        <taxon>eudicotyledons</taxon>
        <taxon>Gunneridae</taxon>
        <taxon>Pentapetalae</taxon>
        <taxon>rosids</taxon>
        <taxon>malvids</taxon>
        <taxon>Myrtales</taxon>
        <taxon>Lythraceae</taxon>
        <taxon>Punica</taxon>
    </lineage>
</organism>
<dbReference type="AlphaFoldDB" id="A0A218W4K5"/>
<dbReference type="EMBL" id="MTKT01005370">
    <property type="protein sequence ID" value="OWM67787.1"/>
    <property type="molecule type" value="Genomic_DNA"/>
</dbReference>
<evidence type="ECO:0000313" key="1">
    <source>
        <dbReference type="EMBL" id="OWM67787.1"/>
    </source>
</evidence>
<sequence length="89" mass="10133">MNTHNRTLTVDKECKPDFESMRGQLSRGNPIVPCNHKDRFVEGPPQPHLDLIRINDDLFISSTGGGCILARKFKVVIVLEHSLRHNIEE</sequence>
<gene>
    <name evidence="1" type="ORF">CDL15_Pgr010724</name>
</gene>
<accession>A0A218W4K5</accession>
<evidence type="ECO:0000313" key="2">
    <source>
        <dbReference type="Proteomes" id="UP000197138"/>
    </source>
</evidence>
<reference evidence="2" key="1">
    <citation type="journal article" date="2017" name="Plant J.">
        <title>The pomegranate (Punica granatum L.) genome and the genomics of punicalagin biosynthesis.</title>
        <authorList>
            <person name="Qin G."/>
            <person name="Xu C."/>
            <person name="Ming R."/>
            <person name="Tang H."/>
            <person name="Guyot R."/>
            <person name="Kramer E.M."/>
            <person name="Hu Y."/>
            <person name="Yi X."/>
            <person name="Qi Y."/>
            <person name="Xu X."/>
            <person name="Gao Z."/>
            <person name="Pan H."/>
            <person name="Jian J."/>
            <person name="Tian Y."/>
            <person name="Yue Z."/>
            <person name="Xu Y."/>
        </authorList>
    </citation>
    <scope>NUCLEOTIDE SEQUENCE [LARGE SCALE GENOMIC DNA]</scope>
    <source>
        <strain evidence="2">cv. Dabenzi</strain>
    </source>
</reference>